<name>A0A2K3LZ89_TRIPR</name>
<dbReference type="STRING" id="57577.A0A2K3LZ89"/>
<reference evidence="2 3" key="1">
    <citation type="journal article" date="2014" name="Am. J. Bot.">
        <title>Genome assembly and annotation for red clover (Trifolium pratense; Fabaceae).</title>
        <authorList>
            <person name="Istvanek J."/>
            <person name="Jaros M."/>
            <person name="Krenek A."/>
            <person name="Repkova J."/>
        </authorList>
    </citation>
    <scope>NUCLEOTIDE SEQUENCE [LARGE SCALE GENOMIC DNA]</scope>
    <source>
        <strain evidence="3">cv. Tatra</strain>
        <tissue evidence="2">Young leaves</tissue>
    </source>
</reference>
<accession>A0A2K3LZ89</accession>
<gene>
    <name evidence="2" type="ORF">L195_g039895</name>
</gene>
<dbReference type="InterPro" id="IPR014830">
    <property type="entry name" value="Glycolipid_transfer_prot_dom"/>
</dbReference>
<dbReference type="SUPFAM" id="SSF110004">
    <property type="entry name" value="Glycolipid transfer protein, GLTP"/>
    <property type="match status" value="1"/>
</dbReference>
<dbReference type="Pfam" id="PF08718">
    <property type="entry name" value="GLTP"/>
    <property type="match status" value="1"/>
</dbReference>
<comment type="caution">
    <text evidence="2">The sequence shown here is derived from an EMBL/GenBank/DDBJ whole genome shotgun (WGS) entry which is preliminary data.</text>
</comment>
<dbReference type="Gramene" id="Tp57577_TGAC_v2_mRNA7497">
    <property type="protein sequence ID" value="Tp57577_TGAC_v2_mRNA7497"/>
    <property type="gene ID" value="Tp57577_TGAC_v2_gene7245"/>
</dbReference>
<reference evidence="2 3" key="2">
    <citation type="journal article" date="2017" name="Front. Plant Sci.">
        <title>Gene Classification and Mining of Molecular Markers Useful in Red Clover (Trifolium pratense) Breeding.</title>
        <authorList>
            <person name="Istvanek J."/>
            <person name="Dluhosova J."/>
            <person name="Dluhos P."/>
            <person name="Patkova L."/>
            <person name="Nedelnik J."/>
            <person name="Repkova J."/>
        </authorList>
    </citation>
    <scope>NUCLEOTIDE SEQUENCE [LARGE SCALE GENOMIC DNA]</scope>
    <source>
        <strain evidence="3">cv. Tatra</strain>
        <tissue evidence="2">Young leaves</tissue>
    </source>
</reference>
<organism evidence="2 3">
    <name type="scientific">Trifolium pratense</name>
    <name type="common">Red clover</name>
    <dbReference type="NCBI Taxonomy" id="57577"/>
    <lineage>
        <taxon>Eukaryota</taxon>
        <taxon>Viridiplantae</taxon>
        <taxon>Streptophyta</taxon>
        <taxon>Embryophyta</taxon>
        <taxon>Tracheophyta</taxon>
        <taxon>Spermatophyta</taxon>
        <taxon>Magnoliopsida</taxon>
        <taxon>eudicotyledons</taxon>
        <taxon>Gunneridae</taxon>
        <taxon>Pentapetalae</taxon>
        <taxon>rosids</taxon>
        <taxon>fabids</taxon>
        <taxon>Fabales</taxon>
        <taxon>Fabaceae</taxon>
        <taxon>Papilionoideae</taxon>
        <taxon>50 kb inversion clade</taxon>
        <taxon>NPAAA clade</taxon>
        <taxon>Hologalegina</taxon>
        <taxon>IRL clade</taxon>
        <taxon>Trifolieae</taxon>
        <taxon>Trifolium</taxon>
    </lineage>
</organism>
<dbReference type="PANTHER" id="PTHR10219:SF104">
    <property type="entry name" value="GLYCOLIPID TRANSFER PROTEIN (GLTP) FAMILY PROTEIN"/>
    <property type="match status" value="1"/>
</dbReference>
<dbReference type="GO" id="GO:1902388">
    <property type="term" value="F:ceramide 1-phosphate transfer activity"/>
    <property type="evidence" value="ECO:0007669"/>
    <property type="project" value="TreeGrafter"/>
</dbReference>
<feature type="domain" description="Glycolipid transfer protein" evidence="1">
    <location>
        <begin position="23"/>
        <end position="58"/>
    </location>
</feature>
<sequence>MEATVFAPALEELQHVKSSQGEILTKHFLDACRHILPVIDKFGAAMALVKSDIGGNIT</sequence>
<dbReference type="PANTHER" id="PTHR10219">
    <property type="entry name" value="GLYCOLIPID TRANSFER PROTEIN-RELATED"/>
    <property type="match status" value="1"/>
</dbReference>
<dbReference type="EMBL" id="ASHM01045034">
    <property type="protein sequence ID" value="PNX83846.1"/>
    <property type="molecule type" value="Genomic_DNA"/>
</dbReference>
<evidence type="ECO:0000313" key="2">
    <source>
        <dbReference type="EMBL" id="PNX83846.1"/>
    </source>
</evidence>
<feature type="non-terminal residue" evidence="2">
    <location>
        <position position="58"/>
    </location>
</feature>
<dbReference type="InterPro" id="IPR036497">
    <property type="entry name" value="GLTP_sf"/>
</dbReference>
<evidence type="ECO:0000313" key="3">
    <source>
        <dbReference type="Proteomes" id="UP000236291"/>
    </source>
</evidence>
<dbReference type="Gene3D" id="1.10.3520.10">
    <property type="entry name" value="Glycolipid transfer protein"/>
    <property type="match status" value="1"/>
</dbReference>
<dbReference type="AlphaFoldDB" id="A0A2K3LZ89"/>
<proteinExistence type="predicted"/>
<protein>
    <submittedName>
        <fullName evidence="2">Pleckstrin homology domain-containing protein</fullName>
    </submittedName>
</protein>
<dbReference type="GO" id="GO:0016020">
    <property type="term" value="C:membrane"/>
    <property type="evidence" value="ECO:0007669"/>
    <property type="project" value="TreeGrafter"/>
</dbReference>
<dbReference type="Proteomes" id="UP000236291">
    <property type="component" value="Unassembled WGS sequence"/>
</dbReference>
<dbReference type="GO" id="GO:1902387">
    <property type="term" value="F:ceramide 1-phosphate binding"/>
    <property type="evidence" value="ECO:0007669"/>
    <property type="project" value="TreeGrafter"/>
</dbReference>
<evidence type="ECO:0000259" key="1">
    <source>
        <dbReference type="Pfam" id="PF08718"/>
    </source>
</evidence>
<dbReference type="GO" id="GO:0005829">
    <property type="term" value="C:cytosol"/>
    <property type="evidence" value="ECO:0007669"/>
    <property type="project" value="TreeGrafter"/>
</dbReference>